<dbReference type="Pfam" id="PF00156">
    <property type="entry name" value="Pribosyltran"/>
    <property type="match status" value="1"/>
</dbReference>
<proteinExistence type="predicted"/>
<evidence type="ECO:0000313" key="2">
    <source>
        <dbReference type="EMBL" id="AFZ19788.1"/>
    </source>
</evidence>
<keyword evidence="3" id="KW-1185">Reference proteome</keyword>
<dbReference type="SUPFAM" id="SSF53271">
    <property type="entry name" value="PRTase-like"/>
    <property type="match status" value="1"/>
</dbReference>
<dbReference type="Proteomes" id="UP000010471">
    <property type="component" value="Chromosome"/>
</dbReference>
<dbReference type="CDD" id="cd06223">
    <property type="entry name" value="PRTases_typeI"/>
    <property type="match status" value="1"/>
</dbReference>
<dbReference type="Gene3D" id="3.40.50.2020">
    <property type="match status" value="1"/>
</dbReference>
<evidence type="ECO:0000259" key="1">
    <source>
        <dbReference type="Pfam" id="PF00156"/>
    </source>
</evidence>
<evidence type="ECO:0000313" key="3">
    <source>
        <dbReference type="Proteomes" id="UP000010471"/>
    </source>
</evidence>
<dbReference type="AlphaFoldDB" id="K9WHW8"/>
<protein>
    <submittedName>
        <fullName evidence="2">Putative phosphoribosyltransferase</fullName>
    </submittedName>
</protein>
<dbReference type="STRING" id="1173027.Mic7113_4084"/>
<keyword evidence="2" id="KW-0808">Transferase</keyword>
<dbReference type="GO" id="GO:0016757">
    <property type="term" value="F:glycosyltransferase activity"/>
    <property type="evidence" value="ECO:0007669"/>
    <property type="project" value="UniProtKB-KW"/>
</dbReference>
<feature type="domain" description="Phosphoribosyltransferase" evidence="1">
    <location>
        <begin position="13"/>
        <end position="186"/>
    </location>
</feature>
<dbReference type="eggNOG" id="COG1926">
    <property type="taxonomic scope" value="Bacteria"/>
</dbReference>
<dbReference type="Gene3D" id="3.30.1310.20">
    <property type="entry name" value="PRTase-like"/>
    <property type="match status" value="1"/>
</dbReference>
<sequence length="228" mass="25107">MSSAPLFSDRADAGEQLAESLLIQINQLREAGFSAEPIVYALPRGGLPVAAPVARKLNCPLDIVVAKKITMPQNPELAIGAVTPEGQVLWLRQKRLGKKSERLLQTAVHQAQEKAQAQLQQFSQGRPLVNPQDTLALLIDDGIATGMTMAAATQALRMQQPKQLWICAPVAPAGLMNWLQKWCDRVVVLEAPKQFSSVSRFYEQFPQVESEDALSYLHSHNHPQIAEN</sequence>
<keyword evidence="2" id="KW-0328">Glycosyltransferase</keyword>
<gene>
    <name evidence="2" type="ORF">Mic7113_4084</name>
</gene>
<dbReference type="InterPro" id="IPR029057">
    <property type="entry name" value="PRTase-like"/>
</dbReference>
<dbReference type="OrthoDB" id="9810066at2"/>
<dbReference type="EMBL" id="CP003630">
    <property type="protein sequence ID" value="AFZ19788.1"/>
    <property type="molecule type" value="Genomic_DNA"/>
</dbReference>
<dbReference type="HOGENOM" id="CLU_083583_0_0_3"/>
<dbReference type="KEGG" id="mic:Mic7113_4084"/>
<dbReference type="InterPro" id="IPR000836">
    <property type="entry name" value="PRTase_dom"/>
</dbReference>
<organism evidence="2 3">
    <name type="scientific">Allocoleopsis franciscana PCC 7113</name>
    <dbReference type="NCBI Taxonomy" id="1173027"/>
    <lineage>
        <taxon>Bacteria</taxon>
        <taxon>Bacillati</taxon>
        <taxon>Cyanobacteriota</taxon>
        <taxon>Cyanophyceae</taxon>
        <taxon>Coleofasciculales</taxon>
        <taxon>Coleofasciculaceae</taxon>
        <taxon>Allocoleopsis</taxon>
        <taxon>Allocoleopsis franciscana</taxon>
    </lineage>
</organism>
<dbReference type="RefSeq" id="WP_015183924.1">
    <property type="nucleotide sequence ID" value="NC_019738.1"/>
</dbReference>
<name>K9WHW8_9CYAN</name>
<reference evidence="2 3" key="1">
    <citation type="submission" date="2012-06" db="EMBL/GenBank/DDBJ databases">
        <title>Finished chromosome of genome of Microcoleus sp. PCC 7113.</title>
        <authorList>
            <consortium name="US DOE Joint Genome Institute"/>
            <person name="Gugger M."/>
            <person name="Coursin T."/>
            <person name="Rippka R."/>
            <person name="Tandeau De Marsac N."/>
            <person name="Huntemann M."/>
            <person name="Wei C.-L."/>
            <person name="Han J."/>
            <person name="Detter J.C."/>
            <person name="Han C."/>
            <person name="Tapia R."/>
            <person name="Chen A."/>
            <person name="Kyrpides N."/>
            <person name="Mavromatis K."/>
            <person name="Markowitz V."/>
            <person name="Szeto E."/>
            <person name="Ivanova N."/>
            <person name="Pagani I."/>
            <person name="Pati A."/>
            <person name="Goodwin L."/>
            <person name="Nordberg H.P."/>
            <person name="Cantor M.N."/>
            <person name="Hua S.X."/>
            <person name="Woyke T."/>
            <person name="Kerfeld C.A."/>
        </authorList>
    </citation>
    <scope>NUCLEOTIDE SEQUENCE [LARGE SCALE GENOMIC DNA]</scope>
    <source>
        <strain evidence="2 3">PCC 7113</strain>
    </source>
</reference>
<accession>K9WHW8</accession>